<evidence type="ECO:0000313" key="2">
    <source>
        <dbReference type="EMBL" id="SDT28284.1"/>
    </source>
</evidence>
<reference evidence="2 3" key="1">
    <citation type="submission" date="2016-10" db="EMBL/GenBank/DDBJ databases">
        <authorList>
            <person name="de Groot N.N."/>
        </authorList>
    </citation>
    <scope>NUCLEOTIDE SEQUENCE [LARGE SCALE GENOMIC DNA]</scope>
    <source>
        <strain evidence="2 3">MP1X4</strain>
    </source>
</reference>
<dbReference type="STRING" id="652787.SAMN05216490_2951"/>
<organism evidence="2 3">
    <name type="scientific">Mucilaginibacter mallensis</name>
    <dbReference type="NCBI Taxonomy" id="652787"/>
    <lineage>
        <taxon>Bacteria</taxon>
        <taxon>Pseudomonadati</taxon>
        <taxon>Bacteroidota</taxon>
        <taxon>Sphingobacteriia</taxon>
        <taxon>Sphingobacteriales</taxon>
        <taxon>Sphingobacteriaceae</taxon>
        <taxon>Mucilaginibacter</taxon>
    </lineage>
</organism>
<keyword evidence="1" id="KW-0732">Signal</keyword>
<evidence type="ECO:0000256" key="1">
    <source>
        <dbReference type="SAM" id="SignalP"/>
    </source>
</evidence>
<evidence type="ECO:0000313" key="3">
    <source>
        <dbReference type="Proteomes" id="UP000199679"/>
    </source>
</evidence>
<accession>A0A1H1Z3F9</accession>
<proteinExistence type="predicted"/>
<dbReference type="AlphaFoldDB" id="A0A1H1Z3F9"/>
<keyword evidence="3" id="KW-1185">Reference proteome</keyword>
<sequence>MKKLIIAATLIFTTGILASQTKVNNSHPASVSIQKFNISTEKKDLASAD</sequence>
<gene>
    <name evidence="2" type="ORF">SAMN05216490_2951</name>
</gene>
<protein>
    <submittedName>
        <fullName evidence="2">Uncharacterized protein</fullName>
    </submittedName>
</protein>
<dbReference type="Proteomes" id="UP000199679">
    <property type="component" value="Chromosome I"/>
</dbReference>
<feature type="chain" id="PRO_5009267295" evidence="1">
    <location>
        <begin position="19"/>
        <end position="49"/>
    </location>
</feature>
<feature type="signal peptide" evidence="1">
    <location>
        <begin position="1"/>
        <end position="18"/>
    </location>
</feature>
<dbReference type="EMBL" id="LT629740">
    <property type="protein sequence ID" value="SDT28284.1"/>
    <property type="molecule type" value="Genomic_DNA"/>
</dbReference>
<dbReference type="RefSeq" id="WP_157682154.1">
    <property type="nucleotide sequence ID" value="NZ_LT629740.1"/>
</dbReference>
<name>A0A1H1Z3F9_MUCMA</name>